<reference evidence="1" key="1">
    <citation type="submission" date="2020-09" db="EMBL/GenBank/DDBJ databases">
        <title>De no assembly of potato wild relative species, Solanum commersonii.</title>
        <authorList>
            <person name="Cho K."/>
        </authorList>
    </citation>
    <scope>NUCLEOTIDE SEQUENCE</scope>
    <source>
        <strain evidence="1">LZ3.2</strain>
        <tissue evidence="1">Leaf</tissue>
    </source>
</reference>
<keyword evidence="2" id="KW-1185">Reference proteome</keyword>
<evidence type="ECO:0000313" key="1">
    <source>
        <dbReference type="EMBL" id="KAG5568095.1"/>
    </source>
</evidence>
<comment type="caution">
    <text evidence="1">The sequence shown here is derived from an EMBL/GenBank/DDBJ whole genome shotgun (WGS) entry which is preliminary data.</text>
</comment>
<dbReference type="EMBL" id="JACXVP010000251">
    <property type="protein sequence ID" value="KAG5568095.1"/>
    <property type="molecule type" value="Genomic_DNA"/>
</dbReference>
<evidence type="ECO:0000313" key="2">
    <source>
        <dbReference type="Proteomes" id="UP000824120"/>
    </source>
</evidence>
<protein>
    <submittedName>
        <fullName evidence="1">Uncharacterized protein</fullName>
    </submittedName>
</protein>
<sequence length="87" mass="9797">MEEKRCIYKGNSGEKRIGTRVKKGFSSISKFKIQKRGVARFAARFHPKSPEIRMKGLAWTEKKLPMGRVDLVCAAAAVWLLLQCSGN</sequence>
<name>A0A9J5VYE6_SOLCO</name>
<gene>
    <name evidence="1" type="ORF">H5410_064888</name>
</gene>
<dbReference type="AlphaFoldDB" id="A0A9J5VYE6"/>
<dbReference type="Proteomes" id="UP000824120">
    <property type="component" value="Unassembled WGS sequence"/>
</dbReference>
<organism evidence="1 2">
    <name type="scientific">Solanum commersonii</name>
    <name type="common">Commerson's wild potato</name>
    <name type="synonym">Commerson's nightshade</name>
    <dbReference type="NCBI Taxonomy" id="4109"/>
    <lineage>
        <taxon>Eukaryota</taxon>
        <taxon>Viridiplantae</taxon>
        <taxon>Streptophyta</taxon>
        <taxon>Embryophyta</taxon>
        <taxon>Tracheophyta</taxon>
        <taxon>Spermatophyta</taxon>
        <taxon>Magnoliopsida</taxon>
        <taxon>eudicotyledons</taxon>
        <taxon>Gunneridae</taxon>
        <taxon>Pentapetalae</taxon>
        <taxon>asterids</taxon>
        <taxon>lamiids</taxon>
        <taxon>Solanales</taxon>
        <taxon>Solanaceae</taxon>
        <taxon>Solanoideae</taxon>
        <taxon>Solaneae</taxon>
        <taxon>Solanum</taxon>
    </lineage>
</organism>
<proteinExistence type="predicted"/>
<accession>A0A9J5VYE6</accession>